<dbReference type="AlphaFoldDB" id="A0A2R4NEJ0"/>
<reference evidence="1" key="1">
    <citation type="submission" date="2017-10" db="EMBL/GenBank/DDBJ databases">
        <title>Complete sequence of p911021-tetA.</title>
        <authorList>
            <person name="Feng J."/>
            <person name="Zeng L."/>
            <person name="Jiang X."/>
            <person name="Zhan Z."/>
            <person name="Luo W."/>
            <person name="Zhao Y."/>
            <person name="Tong Y."/>
            <person name="Zhou D."/>
        </authorList>
    </citation>
    <scope>NUCLEOTIDE SEQUENCE</scope>
    <source>
        <plasmid evidence="1">p911021-tetA</plasmid>
    </source>
</reference>
<name>A0A2R4NEJ0_KLEPN</name>
<organism evidence="1">
    <name type="scientific">Klebsiella pneumoniae</name>
    <dbReference type="NCBI Taxonomy" id="573"/>
    <lineage>
        <taxon>Bacteria</taxon>
        <taxon>Pseudomonadati</taxon>
        <taxon>Pseudomonadota</taxon>
        <taxon>Gammaproteobacteria</taxon>
        <taxon>Enterobacterales</taxon>
        <taxon>Enterobacteriaceae</taxon>
        <taxon>Klebsiella/Raoultella group</taxon>
        <taxon>Klebsiella</taxon>
        <taxon>Klebsiella pneumoniae complex</taxon>
    </lineage>
</organism>
<sequence length="46" mass="5441">MINAVLKHYKINKIELYLHVDTIQNTMVRKLGDCTDRVARRKTLLD</sequence>
<keyword evidence="1" id="KW-0614">Plasmid</keyword>
<protein>
    <submittedName>
        <fullName evidence="1">Uncharacterized protein</fullName>
    </submittedName>
</protein>
<dbReference type="EMBL" id="MG288679">
    <property type="protein sequence ID" value="AVX34559.1"/>
    <property type="molecule type" value="Genomic_DNA"/>
</dbReference>
<proteinExistence type="predicted"/>
<evidence type="ECO:0000313" key="1">
    <source>
        <dbReference type="EMBL" id="AVX34559.1"/>
    </source>
</evidence>
<geneLocation type="plasmid" evidence="1">
    <name>p911021-tetA</name>
</geneLocation>
<accession>A0A2R4NEJ0</accession>